<comment type="caution">
    <text evidence="3">The sequence shown here is derived from an EMBL/GenBank/DDBJ whole genome shotgun (WGS) entry which is preliminary data.</text>
</comment>
<feature type="signal peptide" evidence="1">
    <location>
        <begin position="1"/>
        <end position="21"/>
    </location>
</feature>
<organism evidence="3 4">
    <name type="scientific">Streptomyces lacrimifluminis</name>
    <dbReference type="NCBI Taxonomy" id="1500077"/>
    <lineage>
        <taxon>Bacteria</taxon>
        <taxon>Bacillati</taxon>
        <taxon>Actinomycetota</taxon>
        <taxon>Actinomycetes</taxon>
        <taxon>Kitasatosporales</taxon>
        <taxon>Streptomycetaceae</taxon>
        <taxon>Streptomyces</taxon>
    </lineage>
</organism>
<proteinExistence type="predicted"/>
<reference evidence="3" key="2">
    <citation type="submission" date="2020-09" db="EMBL/GenBank/DDBJ databases">
        <authorList>
            <person name="Sun Q."/>
            <person name="Zhou Y."/>
        </authorList>
    </citation>
    <scope>NUCLEOTIDE SEQUENCE</scope>
    <source>
        <strain evidence="3">CGMCC 4.7272</strain>
    </source>
</reference>
<feature type="domain" description="DUF8094" evidence="2">
    <location>
        <begin position="43"/>
        <end position="327"/>
    </location>
</feature>
<dbReference type="RefSeq" id="WP_189148082.1">
    <property type="nucleotide sequence ID" value="NZ_BAABER010000020.1"/>
</dbReference>
<dbReference type="AlphaFoldDB" id="A0A917KZQ6"/>
<evidence type="ECO:0000256" key="1">
    <source>
        <dbReference type="SAM" id="SignalP"/>
    </source>
</evidence>
<gene>
    <name evidence="3" type="ORF">GCM10012282_32910</name>
</gene>
<evidence type="ECO:0000313" key="4">
    <source>
        <dbReference type="Proteomes" id="UP000625682"/>
    </source>
</evidence>
<keyword evidence="4" id="KW-1185">Reference proteome</keyword>
<name>A0A917KZQ6_9ACTN</name>
<feature type="chain" id="PRO_5039167778" description="DUF8094 domain-containing protein" evidence="1">
    <location>
        <begin position="22"/>
        <end position="329"/>
    </location>
</feature>
<evidence type="ECO:0000259" key="2">
    <source>
        <dbReference type="Pfam" id="PF26366"/>
    </source>
</evidence>
<reference evidence="3" key="1">
    <citation type="journal article" date="2014" name="Int. J. Syst. Evol. Microbiol.">
        <title>Complete genome sequence of Corynebacterium casei LMG S-19264T (=DSM 44701T), isolated from a smear-ripened cheese.</title>
        <authorList>
            <consortium name="US DOE Joint Genome Institute (JGI-PGF)"/>
            <person name="Walter F."/>
            <person name="Albersmeier A."/>
            <person name="Kalinowski J."/>
            <person name="Ruckert C."/>
        </authorList>
    </citation>
    <scope>NUCLEOTIDE SEQUENCE</scope>
    <source>
        <strain evidence="3">CGMCC 4.7272</strain>
    </source>
</reference>
<accession>A0A917KZQ6</accession>
<dbReference type="Pfam" id="PF26366">
    <property type="entry name" value="DUF8094"/>
    <property type="match status" value="1"/>
</dbReference>
<keyword evidence="1" id="KW-0732">Signal</keyword>
<evidence type="ECO:0000313" key="3">
    <source>
        <dbReference type="EMBL" id="GGJ33613.1"/>
    </source>
</evidence>
<dbReference type="EMBL" id="BMMU01000009">
    <property type="protein sequence ID" value="GGJ33613.1"/>
    <property type="molecule type" value="Genomic_DNA"/>
</dbReference>
<protein>
    <recommendedName>
        <fullName evidence="2">DUF8094 domain-containing protein</fullName>
    </recommendedName>
</protein>
<dbReference type="InterPro" id="IPR058407">
    <property type="entry name" value="DUF8094"/>
</dbReference>
<dbReference type="PROSITE" id="PS51257">
    <property type="entry name" value="PROKAR_LIPOPROTEIN"/>
    <property type="match status" value="1"/>
</dbReference>
<sequence>MTSRQKLFTLGMTTAVATALALTGCGAGTTGSADGSSVSPAAKGAVTEAQAAKILDTYESVNNQANAQQDSALLGTVEGGQLYEQSKADYRLFETESKEDQASYRKPFHYTGRKYWIPAGKDWFAVTTTSSASKDEALLVFGKEYDDWKLMSAVHSDVPLPAIATDDSGLATAVDAATRVGTLAPNQIPAAYEDLYTTGGKKAGAGISHTTEAAKDAIETHAGRDSGKNAKYATKVFVTTPTEFDTVYALRLKDGGALAVLPTAHASQYALKAAYRENYSITPTEVESVFNGRERDTVVNTYQGMALATLPKSGKPSVTASEYRIVDSQ</sequence>
<dbReference type="Proteomes" id="UP000625682">
    <property type="component" value="Unassembled WGS sequence"/>
</dbReference>